<protein>
    <submittedName>
        <fullName evidence="1">Uncharacterized protein</fullName>
    </submittedName>
</protein>
<dbReference type="AlphaFoldDB" id="G9ZJF5"/>
<accession>G9ZJF5</accession>
<comment type="caution">
    <text evidence="1">The sequence shown here is derived from an EMBL/GenBank/DDBJ whole genome shotgun (WGS) entry which is preliminary data.</text>
</comment>
<evidence type="ECO:0000313" key="1">
    <source>
        <dbReference type="EMBL" id="EHM49933.1"/>
    </source>
</evidence>
<dbReference type="Proteomes" id="UP000004750">
    <property type="component" value="Unassembled WGS sequence"/>
</dbReference>
<reference evidence="1 2" key="1">
    <citation type="submission" date="2011-08" db="EMBL/GenBank/DDBJ databases">
        <authorList>
            <person name="Weinstock G."/>
            <person name="Sodergren E."/>
            <person name="Clifton S."/>
            <person name="Fulton L."/>
            <person name="Fulton B."/>
            <person name="Courtney L."/>
            <person name="Fronick C."/>
            <person name="Harrison M."/>
            <person name="Strong C."/>
            <person name="Farmer C."/>
            <person name="Delahaunty K."/>
            <person name="Markovic C."/>
            <person name="Hall O."/>
            <person name="Minx P."/>
            <person name="Tomlinson C."/>
            <person name="Mitreva M."/>
            <person name="Hou S."/>
            <person name="Chen J."/>
            <person name="Wollam A."/>
            <person name="Pepin K.H."/>
            <person name="Johnson M."/>
            <person name="Bhonagiri V."/>
            <person name="Zhang X."/>
            <person name="Suruliraj S."/>
            <person name="Warren W."/>
            <person name="Chinwalla A."/>
            <person name="Mardis E.R."/>
            <person name="Wilson R.K."/>
        </authorList>
    </citation>
    <scope>NUCLEOTIDE SEQUENCE [LARGE SCALE GENOMIC DNA]</scope>
    <source>
        <strain evidence="1 2">F0432</strain>
    </source>
</reference>
<proteinExistence type="predicted"/>
<name>G9ZJF5_9GAMM</name>
<gene>
    <name evidence="1" type="ORF">HMPREF9080_02924</name>
</gene>
<dbReference type="HOGENOM" id="CLU_1222955_0_0_6"/>
<dbReference type="EMBL" id="AGCM01000189">
    <property type="protein sequence ID" value="EHM49933.1"/>
    <property type="molecule type" value="Genomic_DNA"/>
</dbReference>
<sequence>MARAKPIIRPCPRCGRNYEYRRASGRYFELCEHCRQPDCVICGQKVPIERGHKNTCSIACEVDKSRAIQLVFSSKRIAEDPDFYKRRHEKNRQARERDPAKMAAYLQKERERHAKRSRDSAYVAQRKEYHARHYQKNREQILQQRREFYAALSLEEKEKRYIIARVRSRDWRRAKIEEIRQDPEAWQAYQEAQREIRRKIAREKALAELMKQTQELLNVADRDESK</sequence>
<organism evidence="1 2">
    <name type="scientific">Cardiobacterium valvarum F0432</name>
    <dbReference type="NCBI Taxonomy" id="797473"/>
    <lineage>
        <taxon>Bacteria</taxon>
        <taxon>Pseudomonadati</taxon>
        <taxon>Pseudomonadota</taxon>
        <taxon>Gammaproteobacteria</taxon>
        <taxon>Cardiobacteriales</taxon>
        <taxon>Cardiobacteriaceae</taxon>
        <taxon>Cardiobacterium</taxon>
    </lineage>
</organism>
<dbReference type="STRING" id="797473.HMPREF9080_02924"/>
<evidence type="ECO:0000313" key="2">
    <source>
        <dbReference type="Proteomes" id="UP000004750"/>
    </source>
</evidence>